<proteinExistence type="predicted"/>
<gene>
    <name evidence="2" type="primary">tsaB</name>
    <name evidence="2" type="ORF">D8S85_12675</name>
</gene>
<evidence type="ECO:0000313" key="3">
    <source>
        <dbReference type="Proteomes" id="UP000270673"/>
    </source>
</evidence>
<sequence length="228" mass="25060">MALILNIDTSTDICSVAIARDEHVVALKENDEGFNHSTLLGVYVDDLLKENNLTANDLDAVAVSMGPGSYTGLRIGVSLAKGICFGAGKPLIAVSTLEALANAVACRENEEAYYCPMIDARRMEVYTAIYDRIGNVVRDIHAEIIDENSFADLLSEHKILFFGNGSNKIKEVLKHPNAMFIDGVATSAGNMITLAERKFEDKKFEDVAYFEPFYLKDFVATVPKKKVL</sequence>
<dbReference type="SUPFAM" id="SSF53067">
    <property type="entry name" value="Actin-like ATPase domain"/>
    <property type="match status" value="2"/>
</dbReference>
<dbReference type="EMBL" id="CP032819">
    <property type="protein sequence ID" value="AZS30314.1"/>
    <property type="molecule type" value="Genomic_DNA"/>
</dbReference>
<dbReference type="PANTHER" id="PTHR11735:SF11">
    <property type="entry name" value="TRNA THREONYLCARBAMOYLADENOSINE BIOSYNTHESIS PROTEIN TSAB"/>
    <property type="match status" value="1"/>
</dbReference>
<keyword evidence="3" id="KW-1185">Reference proteome</keyword>
<dbReference type="AlphaFoldDB" id="A0A3S9VUS8"/>
<dbReference type="GO" id="GO:0002949">
    <property type="term" value="P:tRNA threonylcarbamoyladenosine modification"/>
    <property type="evidence" value="ECO:0007669"/>
    <property type="project" value="InterPro"/>
</dbReference>
<dbReference type="NCBIfam" id="TIGR03725">
    <property type="entry name" value="T6A_YeaZ"/>
    <property type="match status" value="1"/>
</dbReference>
<reference evidence="2 3" key="1">
    <citation type="submission" date="2018-10" db="EMBL/GenBank/DDBJ databases">
        <title>Butyricimonas faecalis sp. nov., isolated from human faeces and emended description of the genus Butyricimonas.</title>
        <authorList>
            <person name="Le Roy T."/>
            <person name="Van der Smissen P."/>
            <person name="Paquot A."/>
            <person name="Delzenne N."/>
            <person name="Muccioli G."/>
            <person name="Collet J.-F."/>
            <person name="Cani P.D."/>
        </authorList>
    </citation>
    <scope>NUCLEOTIDE SEQUENCE [LARGE SCALE GENOMIC DNA]</scope>
    <source>
        <strain evidence="2 3">H184</strain>
    </source>
</reference>
<accession>A0A3S9VUS8</accession>
<dbReference type="RefSeq" id="WP_106480970.1">
    <property type="nucleotide sequence ID" value="NZ_CP032819.1"/>
</dbReference>
<dbReference type="KEGG" id="buy:D8S85_12675"/>
<dbReference type="OrthoDB" id="9784166at2"/>
<dbReference type="GO" id="GO:0016740">
    <property type="term" value="F:transferase activity"/>
    <property type="evidence" value="ECO:0007669"/>
    <property type="project" value="UniProtKB-KW"/>
</dbReference>
<dbReference type="Pfam" id="PF00814">
    <property type="entry name" value="TsaD"/>
    <property type="match status" value="1"/>
</dbReference>
<evidence type="ECO:0000313" key="2">
    <source>
        <dbReference type="EMBL" id="AZS30314.1"/>
    </source>
</evidence>
<dbReference type="CDD" id="cd24032">
    <property type="entry name" value="ASKHA_NBD_TsaB"/>
    <property type="match status" value="1"/>
</dbReference>
<dbReference type="InterPro" id="IPR000905">
    <property type="entry name" value="Gcp-like_dom"/>
</dbReference>
<protein>
    <submittedName>
        <fullName evidence="2">tRNA (Adenosine(37)-N6)-threonylcarbamoyltransferase complex dimerization subunit type 1 TsaB</fullName>
    </submittedName>
</protein>
<dbReference type="Proteomes" id="UP000270673">
    <property type="component" value="Chromosome"/>
</dbReference>
<feature type="domain" description="Gcp-like" evidence="1">
    <location>
        <begin position="35"/>
        <end position="208"/>
    </location>
</feature>
<organism evidence="2 3">
    <name type="scientific">Butyricimonas faecalis</name>
    <dbReference type="NCBI Taxonomy" id="2093856"/>
    <lineage>
        <taxon>Bacteria</taxon>
        <taxon>Pseudomonadati</taxon>
        <taxon>Bacteroidota</taxon>
        <taxon>Bacteroidia</taxon>
        <taxon>Bacteroidales</taxon>
        <taxon>Odoribacteraceae</taxon>
        <taxon>Butyricimonas</taxon>
    </lineage>
</organism>
<dbReference type="GO" id="GO:0005829">
    <property type="term" value="C:cytosol"/>
    <property type="evidence" value="ECO:0007669"/>
    <property type="project" value="TreeGrafter"/>
</dbReference>
<dbReference type="PANTHER" id="PTHR11735">
    <property type="entry name" value="TRNA N6-ADENOSINE THREONYLCARBAMOYLTRANSFERASE"/>
    <property type="match status" value="1"/>
</dbReference>
<dbReference type="InterPro" id="IPR022496">
    <property type="entry name" value="T6A_TsaB"/>
</dbReference>
<name>A0A3S9VUS8_9BACT</name>
<evidence type="ECO:0000259" key="1">
    <source>
        <dbReference type="Pfam" id="PF00814"/>
    </source>
</evidence>
<keyword evidence="2" id="KW-0808">Transferase</keyword>
<dbReference type="InterPro" id="IPR043129">
    <property type="entry name" value="ATPase_NBD"/>
</dbReference>
<dbReference type="Gene3D" id="3.30.420.40">
    <property type="match status" value="2"/>
</dbReference>